<gene>
    <name evidence="2" type="ORF">SAMN04487771_10436</name>
</gene>
<keyword evidence="1" id="KW-0812">Transmembrane</keyword>
<protein>
    <submittedName>
        <fullName evidence="2">CDP-Glycerol:Poly(Glycerophosphate) glycerophosphotransferase</fullName>
    </submittedName>
</protein>
<keyword evidence="1" id="KW-1133">Transmembrane helix</keyword>
<name>A0A1I0H3N5_9FIRM</name>
<keyword evidence="1" id="KW-0472">Membrane</keyword>
<keyword evidence="3" id="KW-1185">Reference proteome</keyword>
<dbReference type="InterPro" id="IPR043148">
    <property type="entry name" value="TagF_C"/>
</dbReference>
<accession>A0A1I0H3N5</accession>
<sequence>MRLYIDPGTGSMLFTILIGLVGAGIYSARMLIVKLRFILSGGKKVDMNANRIPYVVFADHKRYWNIFEPVLREFDKRGVDVVYMTASPDDPGLQNPYPHIRGEFIGEGNRAFAKLNFLKAGIVLSTTPGLDVYQWKRSKEVQCYVHILHAASEATLYRMFGIDYYDSILLSGEYQATDVRNLEKLRNLPAKDLIEVGIPYMDEMKARFEKAGPAPKHEITVLLAPSWGPEAIFSKYGDQILKVLLETGYHIIVRPHPQSYTAEKEMIESIQKRYPESDRIEWNRDNDNFEVLRRSDILISDFSGVIFEFAMVYDKPVIYTAANIDTSVYDAWWLDTPLWTTGILPRIGHELNGLNLPMLHSIIDECLNDTRYAKGRDEARSEAWEHMGEGAVRTVDYLMKKYRELNPAERPDKEA</sequence>
<dbReference type="InterPro" id="IPR007554">
    <property type="entry name" value="Glycerophosphate_synth"/>
</dbReference>
<dbReference type="eggNOG" id="COG1887">
    <property type="taxonomic scope" value="Bacteria"/>
</dbReference>
<organism evidence="2 3">
    <name type="scientific">[Clostridium] aminophilum</name>
    <dbReference type="NCBI Taxonomy" id="1526"/>
    <lineage>
        <taxon>Bacteria</taxon>
        <taxon>Bacillati</taxon>
        <taxon>Bacillota</taxon>
        <taxon>Clostridia</taxon>
        <taxon>Lachnospirales</taxon>
        <taxon>Lachnospiraceae</taxon>
    </lineage>
</organism>
<dbReference type="SUPFAM" id="SSF53756">
    <property type="entry name" value="UDP-Glycosyltransferase/glycogen phosphorylase"/>
    <property type="match status" value="1"/>
</dbReference>
<evidence type="ECO:0000313" key="2">
    <source>
        <dbReference type="EMBL" id="SET78170.1"/>
    </source>
</evidence>
<feature type="transmembrane region" description="Helical" evidence="1">
    <location>
        <begin position="12"/>
        <end position="32"/>
    </location>
</feature>
<dbReference type="Pfam" id="PF04464">
    <property type="entry name" value="Glyphos_transf"/>
    <property type="match status" value="1"/>
</dbReference>
<keyword evidence="2" id="KW-0808">Transferase</keyword>
<dbReference type="Proteomes" id="UP000199820">
    <property type="component" value="Unassembled WGS sequence"/>
</dbReference>
<reference evidence="2 3" key="1">
    <citation type="submission" date="2016-10" db="EMBL/GenBank/DDBJ databases">
        <authorList>
            <person name="de Groot N.N."/>
        </authorList>
    </citation>
    <scope>NUCLEOTIDE SEQUENCE [LARGE SCALE GENOMIC DNA]</scope>
    <source>
        <strain evidence="2 3">KH1P1</strain>
    </source>
</reference>
<dbReference type="Gene3D" id="3.40.50.12580">
    <property type="match status" value="1"/>
</dbReference>
<proteinExistence type="predicted"/>
<evidence type="ECO:0000313" key="3">
    <source>
        <dbReference type="Proteomes" id="UP000199820"/>
    </source>
</evidence>
<dbReference type="AlphaFoldDB" id="A0A1I0H3N5"/>
<dbReference type="STRING" id="1526.SAMN02910262_02326"/>
<dbReference type="GO" id="GO:0047355">
    <property type="term" value="F:CDP-glycerol glycerophosphotransferase activity"/>
    <property type="evidence" value="ECO:0007669"/>
    <property type="project" value="InterPro"/>
</dbReference>
<dbReference type="OrthoDB" id="9780552at2"/>
<dbReference type="GO" id="GO:0016020">
    <property type="term" value="C:membrane"/>
    <property type="evidence" value="ECO:0007669"/>
    <property type="project" value="InterPro"/>
</dbReference>
<dbReference type="RefSeq" id="WP_074650082.1">
    <property type="nucleotide sequence ID" value="NZ_FOIL01000043.1"/>
</dbReference>
<dbReference type="EMBL" id="FOIL01000043">
    <property type="protein sequence ID" value="SET78170.1"/>
    <property type="molecule type" value="Genomic_DNA"/>
</dbReference>
<evidence type="ECO:0000256" key="1">
    <source>
        <dbReference type="SAM" id="Phobius"/>
    </source>
</evidence>